<protein>
    <submittedName>
        <fullName evidence="3">Glycoside hydrolase family 33 protein</fullName>
    </submittedName>
</protein>
<dbReference type="GO" id="GO:0009313">
    <property type="term" value="P:oligosaccharide catabolic process"/>
    <property type="evidence" value="ECO:0007669"/>
    <property type="project" value="TreeGrafter"/>
</dbReference>
<dbReference type="InterPro" id="IPR036278">
    <property type="entry name" value="Sialidase_sf"/>
</dbReference>
<dbReference type="PANTHER" id="PTHR10628">
    <property type="entry name" value="SIALIDASE"/>
    <property type="match status" value="1"/>
</dbReference>
<feature type="chain" id="PRO_5025391511" evidence="1">
    <location>
        <begin position="24"/>
        <end position="423"/>
    </location>
</feature>
<evidence type="ECO:0000313" key="3">
    <source>
        <dbReference type="EMBL" id="KAF2750471.1"/>
    </source>
</evidence>
<gene>
    <name evidence="3" type="ORF">M011DRAFT_474904</name>
</gene>
<keyword evidence="1" id="KW-0732">Signal</keyword>
<dbReference type="AlphaFoldDB" id="A0A6A6VMN7"/>
<feature type="domain" description="Sialidase" evidence="2">
    <location>
        <begin position="237"/>
        <end position="389"/>
    </location>
</feature>
<evidence type="ECO:0000256" key="1">
    <source>
        <dbReference type="SAM" id="SignalP"/>
    </source>
</evidence>
<dbReference type="InterPro" id="IPR026856">
    <property type="entry name" value="Sialidase_fam"/>
</dbReference>
<evidence type="ECO:0000259" key="2">
    <source>
        <dbReference type="Pfam" id="PF13088"/>
    </source>
</evidence>
<dbReference type="Gene3D" id="2.120.10.10">
    <property type="match status" value="1"/>
</dbReference>
<dbReference type="GO" id="GO:0016020">
    <property type="term" value="C:membrane"/>
    <property type="evidence" value="ECO:0007669"/>
    <property type="project" value="TreeGrafter"/>
</dbReference>
<dbReference type="Proteomes" id="UP000799440">
    <property type="component" value="Unassembled WGS sequence"/>
</dbReference>
<dbReference type="InterPro" id="IPR011040">
    <property type="entry name" value="Sialidase"/>
</dbReference>
<evidence type="ECO:0000313" key="4">
    <source>
        <dbReference type="Proteomes" id="UP000799440"/>
    </source>
</evidence>
<dbReference type="CDD" id="cd15482">
    <property type="entry name" value="Sialidase_non-viral"/>
    <property type="match status" value="1"/>
</dbReference>
<keyword evidence="3" id="KW-0378">Hydrolase</keyword>
<dbReference type="OrthoDB" id="2739686at2759"/>
<keyword evidence="4" id="KW-1185">Reference proteome</keyword>
<reference evidence="3" key="1">
    <citation type="journal article" date="2020" name="Stud. Mycol.">
        <title>101 Dothideomycetes genomes: a test case for predicting lifestyles and emergence of pathogens.</title>
        <authorList>
            <person name="Haridas S."/>
            <person name="Albert R."/>
            <person name="Binder M."/>
            <person name="Bloem J."/>
            <person name="Labutti K."/>
            <person name="Salamov A."/>
            <person name="Andreopoulos B."/>
            <person name="Baker S."/>
            <person name="Barry K."/>
            <person name="Bills G."/>
            <person name="Bluhm B."/>
            <person name="Cannon C."/>
            <person name="Castanera R."/>
            <person name="Culley D."/>
            <person name="Daum C."/>
            <person name="Ezra D."/>
            <person name="Gonzalez J."/>
            <person name="Henrissat B."/>
            <person name="Kuo A."/>
            <person name="Liang C."/>
            <person name="Lipzen A."/>
            <person name="Lutzoni F."/>
            <person name="Magnuson J."/>
            <person name="Mondo S."/>
            <person name="Nolan M."/>
            <person name="Ohm R."/>
            <person name="Pangilinan J."/>
            <person name="Park H.-J."/>
            <person name="Ramirez L."/>
            <person name="Alfaro M."/>
            <person name="Sun H."/>
            <person name="Tritt A."/>
            <person name="Yoshinaga Y."/>
            <person name="Zwiers L.-H."/>
            <person name="Turgeon B."/>
            <person name="Goodwin S."/>
            <person name="Spatafora J."/>
            <person name="Crous P."/>
            <person name="Grigoriev I."/>
        </authorList>
    </citation>
    <scope>NUCLEOTIDE SEQUENCE</scope>
    <source>
        <strain evidence="3">CBS 119925</strain>
    </source>
</reference>
<accession>A0A6A6VMN7</accession>
<sequence>MLYSFTQTALQYAVLGLFATAAASPLAPRQQSTNINLATNGQGVTAYYRIPALEVLGNNVVLASWDARPDNGDSPSPNSIIQRRSTDGGLTWGPVTYIAKGRPGATGVQKYGFSDPSYVVDRKTGKVFNFHVFSKNTGFGASVIGNDDTNLNVISAQVSVSTDGGLTWNTDPTRQPNLPPVASANGNTSPLITKVVKPVGSTVNGVANVGGVVGMFATSGAGIQLRYGAKAGRLVQQFAGSVIQPSGNTAIQAWSVYSDDGGATWQRGNFVGTGMDENKVVELSNGTLMMNSRDSGRSGYRKVSLSTDQGVNWSAPRIENQLIDPTNNAHITRAYPDAAQGSKEAKILLFTNSASQTSRSLGTVRFSCDDGNTWNAGKRFQSGYMAYSVIQPLGGDWFGIFYEGPNGVMAFARFDKAYIGINC</sequence>
<dbReference type="GO" id="GO:0006689">
    <property type="term" value="P:ganglioside catabolic process"/>
    <property type="evidence" value="ECO:0007669"/>
    <property type="project" value="TreeGrafter"/>
</dbReference>
<proteinExistence type="predicted"/>
<dbReference type="SUPFAM" id="SSF50939">
    <property type="entry name" value="Sialidases"/>
    <property type="match status" value="1"/>
</dbReference>
<dbReference type="EMBL" id="MU006564">
    <property type="protein sequence ID" value="KAF2750471.1"/>
    <property type="molecule type" value="Genomic_DNA"/>
</dbReference>
<organism evidence="3 4">
    <name type="scientific">Sporormia fimetaria CBS 119925</name>
    <dbReference type="NCBI Taxonomy" id="1340428"/>
    <lineage>
        <taxon>Eukaryota</taxon>
        <taxon>Fungi</taxon>
        <taxon>Dikarya</taxon>
        <taxon>Ascomycota</taxon>
        <taxon>Pezizomycotina</taxon>
        <taxon>Dothideomycetes</taxon>
        <taxon>Pleosporomycetidae</taxon>
        <taxon>Pleosporales</taxon>
        <taxon>Sporormiaceae</taxon>
        <taxon>Sporormia</taxon>
    </lineage>
</organism>
<dbReference type="PANTHER" id="PTHR10628:SF30">
    <property type="entry name" value="EXO-ALPHA-SIALIDASE"/>
    <property type="match status" value="1"/>
</dbReference>
<feature type="signal peptide" evidence="1">
    <location>
        <begin position="1"/>
        <end position="23"/>
    </location>
</feature>
<dbReference type="GO" id="GO:0005737">
    <property type="term" value="C:cytoplasm"/>
    <property type="evidence" value="ECO:0007669"/>
    <property type="project" value="TreeGrafter"/>
</dbReference>
<dbReference type="GO" id="GO:0004308">
    <property type="term" value="F:exo-alpha-sialidase activity"/>
    <property type="evidence" value="ECO:0007669"/>
    <property type="project" value="InterPro"/>
</dbReference>
<dbReference type="Pfam" id="PF13088">
    <property type="entry name" value="BNR_2"/>
    <property type="match status" value="1"/>
</dbReference>
<name>A0A6A6VMN7_9PLEO</name>